<keyword evidence="1" id="KW-0472">Membrane</keyword>
<feature type="transmembrane region" description="Helical" evidence="1">
    <location>
        <begin position="38"/>
        <end position="54"/>
    </location>
</feature>
<accession>A0A815RNG2</accession>
<name>A0A815RNG2_9BILA</name>
<feature type="transmembrane region" description="Helical" evidence="1">
    <location>
        <begin position="391"/>
        <end position="413"/>
    </location>
</feature>
<sequence>MNAIKTYFIKLNLFEPDPDSGEREDELKRRSNIIATRIYLIVLILTLTAIVIGLRSTSETIIITLEYPTKYQLASLTLDIQCPCSRSSLSYDKFISIQPIFHQICSSDFVSDRWINIFSDELNMGSAWYLETLGDFRKFGRSYFQALLSYCHLSQSGIEESIRSFYESTLSSSYALFEPVFRAQIEEIIKQFQVTAVQGFTNQLDLVLNIMFRNQFLSLLQTDFLYMYLGNSDYGYQLENSQTSLYTDSLGQGCSCRTYADCRFQSYVQLPSEYEYDYYYGEDKFLIPGVFASCTPMAAIQLLQLECFYNQSCVDYLISYFNTTEKFTALNITWQSKFTENSTIDSIVHEAMIEEWISNISYDKYYTECVPISCTYTQVKQYGYNLIIKKLIGLLSGLTLIFGFIIPHCTYLIMQRGQNLEPPERISSKLDVV</sequence>
<evidence type="ECO:0000313" key="3">
    <source>
        <dbReference type="EMBL" id="CAF1638167.1"/>
    </source>
</evidence>
<reference evidence="2" key="1">
    <citation type="submission" date="2021-02" db="EMBL/GenBank/DDBJ databases">
        <authorList>
            <person name="Nowell W R."/>
        </authorList>
    </citation>
    <scope>NUCLEOTIDE SEQUENCE</scope>
</reference>
<dbReference type="EMBL" id="CAJNOM010002829">
    <property type="protein sequence ID" value="CAF1638167.1"/>
    <property type="molecule type" value="Genomic_DNA"/>
</dbReference>
<comment type="caution">
    <text evidence="2">The sequence shown here is derived from an EMBL/GenBank/DDBJ whole genome shotgun (WGS) entry which is preliminary data.</text>
</comment>
<dbReference type="OrthoDB" id="10302133at2759"/>
<evidence type="ECO:0000256" key="1">
    <source>
        <dbReference type="SAM" id="Phobius"/>
    </source>
</evidence>
<keyword evidence="1" id="KW-1133">Transmembrane helix</keyword>
<dbReference type="Proteomes" id="UP000663877">
    <property type="component" value="Unassembled WGS sequence"/>
</dbReference>
<organism evidence="2 5">
    <name type="scientific">Adineta steineri</name>
    <dbReference type="NCBI Taxonomy" id="433720"/>
    <lineage>
        <taxon>Eukaryota</taxon>
        <taxon>Metazoa</taxon>
        <taxon>Spiralia</taxon>
        <taxon>Gnathifera</taxon>
        <taxon>Rotifera</taxon>
        <taxon>Eurotatoria</taxon>
        <taxon>Bdelloidea</taxon>
        <taxon>Adinetida</taxon>
        <taxon>Adinetidae</taxon>
        <taxon>Adineta</taxon>
    </lineage>
</organism>
<evidence type="ECO:0000313" key="5">
    <source>
        <dbReference type="Proteomes" id="UP000663877"/>
    </source>
</evidence>
<dbReference type="EMBL" id="CAJNOI010002507">
    <property type="protein sequence ID" value="CAF1479385.1"/>
    <property type="molecule type" value="Genomic_DNA"/>
</dbReference>
<evidence type="ECO:0000313" key="4">
    <source>
        <dbReference type="Proteomes" id="UP000663832"/>
    </source>
</evidence>
<keyword evidence="1" id="KW-0812">Transmembrane</keyword>
<protein>
    <submittedName>
        <fullName evidence="2">Uncharacterized protein</fullName>
    </submittedName>
</protein>
<dbReference type="Proteomes" id="UP000663832">
    <property type="component" value="Unassembled WGS sequence"/>
</dbReference>
<proteinExistence type="predicted"/>
<gene>
    <name evidence="2" type="ORF">BJG266_LOCUS41977</name>
    <name evidence="3" type="ORF">QVE165_LOCUS58857</name>
</gene>
<evidence type="ECO:0000313" key="2">
    <source>
        <dbReference type="EMBL" id="CAF1479385.1"/>
    </source>
</evidence>
<dbReference type="AlphaFoldDB" id="A0A815RNG2"/>
<keyword evidence="4" id="KW-1185">Reference proteome</keyword>